<keyword evidence="1" id="KW-0472">Membrane</keyword>
<reference evidence="2" key="2">
    <citation type="submission" date="2021-04" db="EMBL/GenBank/DDBJ databases">
        <authorList>
            <person name="Gilroy R."/>
        </authorList>
    </citation>
    <scope>NUCLEOTIDE SEQUENCE</scope>
    <source>
        <strain evidence="2">CHK192-9172</strain>
    </source>
</reference>
<proteinExistence type="predicted"/>
<keyword evidence="1" id="KW-0812">Transmembrane</keyword>
<comment type="caution">
    <text evidence="2">The sequence shown here is derived from an EMBL/GenBank/DDBJ whole genome shotgun (WGS) entry which is preliminary data.</text>
</comment>
<sequence>MLKERDNPVKSLDRGVFQRNKRRNRAGFLVILVITALVMILFIQAKNTGRTIMEKAFQKAGTDAQAIFGYISEKEITAIAGHPAVKGMEVQVSEKEGGHRLTAFVYLRSDRNIKKSVDNILGDLGIKNLSCQVNPAYLSGTRARIAQKSVPFYLGAIPVLAAGHWMLMEILKKSAVKDRTLYRQLLSLGMTKTQWSRMLQGQVDRLCLMAIPAGLLTGTWTGSILAGYYGEKIKGIYTSAWNPMILTGAAVVSWIAVRSACLHLNRQIEKSKKSKK</sequence>
<protein>
    <submittedName>
        <fullName evidence="2">Uncharacterized protein</fullName>
    </submittedName>
</protein>
<feature type="transmembrane region" description="Helical" evidence="1">
    <location>
        <begin position="152"/>
        <end position="171"/>
    </location>
</feature>
<reference evidence="2" key="1">
    <citation type="journal article" date="2021" name="PeerJ">
        <title>Extensive microbial diversity within the chicken gut microbiome revealed by metagenomics and culture.</title>
        <authorList>
            <person name="Gilroy R."/>
            <person name="Ravi A."/>
            <person name="Getino M."/>
            <person name="Pursley I."/>
            <person name="Horton D.L."/>
            <person name="Alikhan N.F."/>
            <person name="Baker D."/>
            <person name="Gharbi K."/>
            <person name="Hall N."/>
            <person name="Watson M."/>
            <person name="Adriaenssens E.M."/>
            <person name="Foster-Nyarko E."/>
            <person name="Jarju S."/>
            <person name="Secka A."/>
            <person name="Antonio M."/>
            <person name="Oren A."/>
            <person name="Chaudhuri R.R."/>
            <person name="La Ragione R."/>
            <person name="Hildebrand F."/>
            <person name="Pallen M.J."/>
        </authorList>
    </citation>
    <scope>NUCLEOTIDE SEQUENCE</scope>
    <source>
        <strain evidence="2">CHK192-9172</strain>
    </source>
</reference>
<feature type="transmembrane region" description="Helical" evidence="1">
    <location>
        <begin position="206"/>
        <end position="229"/>
    </location>
</feature>
<organism evidence="2 3">
    <name type="scientific">Candidatus Eubacterium avistercoris</name>
    <dbReference type="NCBI Taxonomy" id="2838567"/>
    <lineage>
        <taxon>Bacteria</taxon>
        <taxon>Bacillati</taxon>
        <taxon>Bacillota</taxon>
        <taxon>Clostridia</taxon>
        <taxon>Eubacteriales</taxon>
        <taxon>Eubacteriaceae</taxon>
        <taxon>Eubacterium</taxon>
    </lineage>
</organism>
<dbReference type="AlphaFoldDB" id="A0A9D2D241"/>
<dbReference type="EMBL" id="DXCH01000133">
    <property type="protein sequence ID" value="HIZ07217.1"/>
    <property type="molecule type" value="Genomic_DNA"/>
</dbReference>
<feature type="transmembrane region" description="Helical" evidence="1">
    <location>
        <begin position="241"/>
        <end position="265"/>
    </location>
</feature>
<name>A0A9D2D241_9FIRM</name>
<feature type="transmembrane region" description="Helical" evidence="1">
    <location>
        <begin position="26"/>
        <end position="45"/>
    </location>
</feature>
<gene>
    <name evidence="2" type="ORF">IAA08_04695</name>
</gene>
<keyword evidence="1" id="KW-1133">Transmembrane helix</keyword>
<accession>A0A9D2D241</accession>
<evidence type="ECO:0000313" key="3">
    <source>
        <dbReference type="Proteomes" id="UP000824024"/>
    </source>
</evidence>
<evidence type="ECO:0000256" key="1">
    <source>
        <dbReference type="SAM" id="Phobius"/>
    </source>
</evidence>
<dbReference type="Proteomes" id="UP000824024">
    <property type="component" value="Unassembled WGS sequence"/>
</dbReference>
<evidence type="ECO:0000313" key="2">
    <source>
        <dbReference type="EMBL" id="HIZ07217.1"/>
    </source>
</evidence>